<feature type="transmembrane region" description="Helical" evidence="12">
    <location>
        <begin position="150"/>
        <end position="168"/>
    </location>
</feature>
<feature type="transmembrane region" description="Helical" evidence="12">
    <location>
        <begin position="97"/>
        <end position="117"/>
    </location>
</feature>
<protein>
    <recommendedName>
        <fullName evidence="12 13">4-hydroxybenzoate octaprenyltransferase</fullName>
        <ecNumber evidence="12 13">2.5.1.39</ecNumber>
    </recommendedName>
    <alternativeName>
        <fullName evidence="12">4-HB polyprenyltransferase</fullName>
    </alternativeName>
</protein>
<feature type="transmembrane region" description="Helical" evidence="12">
    <location>
        <begin position="270"/>
        <end position="291"/>
    </location>
</feature>
<dbReference type="GO" id="GO:0006744">
    <property type="term" value="P:ubiquinone biosynthetic process"/>
    <property type="evidence" value="ECO:0007669"/>
    <property type="project" value="UniProtKB-UniRule"/>
</dbReference>
<dbReference type="FunFam" id="1.10.357.140:FF:000002">
    <property type="entry name" value="4-hydroxybenzoate octaprenyltransferase"/>
    <property type="match status" value="1"/>
</dbReference>
<sequence length="296" mass="32900">MYGLLIHQLGRLHPRAPDFIALMRLDRPIGTWLLMWPTLWALWLAAEGLPHAGVLAIFVAGVILMRAAGCVINDYADRKIDGHVSRTRQRPLATGRIQPREALLLFALLVLASALLVLLTNRLTILLTFGGIALATLYPFCKRFTYYPQIVLGVAFSWAIPMAFAAQAEALPTSLWLVYMANLLWTVAYDTEYAMCDREDDLKIGVKSTAILFGDADRLIIGILQGLTLLCLLLAGRHFGLGLYFHLGLLAMCASFVWQQWLIRQREPAACLRAFLGNHWSGLLIFAGLAADLALR</sequence>
<evidence type="ECO:0000256" key="11">
    <source>
        <dbReference type="ARBA" id="ARBA00023136"/>
    </source>
</evidence>
<keyword evidence="4 12" id="KW-1003">Cell membrane</keyword>
<gene>
    <name evidence="12" type="primary">ubiA</name>
    <name evidence="14" type="ORF">SAMN05216217_10563</name>
</gene>
<dbReference type="Gene3D" id="1.10.357.140">
    <property type="entry name" value="UbiA prenyltransferase"/>
    <property type="match status" value="1"/>
</dbReference>
<evidence type="ECO:0000256" key="10">
    <source>
        <dbReference type="ARBA" id="ARBA00022989"/>
    </source>
</evidence>
<feature type="transmembrane region" description="Helical" evidence="12">
    <location>
        <begin position="123"/>
        <end position="141"/>
    </location>
</feature>
<dbReference type="InterPro" id="IPR030470">
    <property type="entry name" value="UbiA_prenylTrfase_CS"/>
</dbReference>
<reference evidence="15" key="1">
    <citation type="submission" date="2016-10" db="EMBL/GenBank/DDBJ databases">
        <authorList>
            <person name="Varghese N."/>
            <person name="Submissions S."/>
        </authorList>
    </citation>
    <scope>NUCLEOTIDE SEQUENCE [LARGE SCALE GENOMIC DNA]</scope>
    <source>
        <strain evidence="15">DSM 24213</strain>
    </source>
</reference>
<dbReference type="NCBIfam" id="TIGR01474">
    <property type="entry name" value="ubiA_proteo"/>
    <property type="match status" value="1"/>
</dbReference>
<dbReference type="PANTHER" id="PTHR11048:SF28">
    <property type="entry name" value="4-HYDROXYBENZOATE POLYPRENYLTRANSFERASE, MITOCHONDRIAL"/>
    <property type="match status" value="1"/>
</dbReference>
<evidence type="ECO:0000313" key="15">
    <source>
        <dbReference type="Proteomes" id="UP000243629"/>
    </source>
</evidence>
<comment type="pathway">
    <text evidence="12">Cofactor biosynthesis; ubiquinone biosynthesis.</text>
</comment>
<dbReference type="HAMAP" id="MF_01635">
    <property type="entry name" value="UbiA"/>
    <property type="match status" value="1"/>
</dbReference>
<organism evidence="14 15">
    <name type="scientific">Halopseudomonas yangmingensis</name>
    <dbReference type="NCBI Taxonomy" id="1720063"/>
    <lineage>
        <taxon>Bacteria</taxon>
        <taxon>Pseudomonadati</taxon>
        <taxon>Pseudomonadota</taxon>
        <taxon>Gammaproteobacteria</taxon>
        <taxon>Pseudomonadales</taxon>
        <taxon>Pseudomonadaceae</taxon>
        <taxon>Halopseudomonas</taxon>
    </lineage>
</organism>
<feature type="transmembrane region" description="Helical" evidence="12">
    <location>
        <begin position="241"/>
        <end position="258"/>
    </location>
</feature>
<evidence type="ECO:0000256" key="6">
    <source>
        <dbReference type="ARBA" id="ARBA00022679"/>
    </source>
</evidence>
<dbReference type="InterPro" id="IPR006370">
    <property type="entry name" value="HB_polyprenyltransferase-like"/>
</dbReference>
<comment type="function">
    <text evidence="12">Catalyzes the prenylation of para-hydroxybenzoate (PHB) with an all-trans polyprenyl group. Mediates the second step in the final reaction sequence of ubiquinone-8 (UQ-8) biosynthesis, which is the condensation of the polyisoprenoid side chain with PHB, generating the first membrane-bound Q intermediate 3-octaprenyl-4-hydroxybenzoate.</text>
</comment>
<dbReference type="FunFam" id="1.20.120.1780:FF:000001">
    <property type="entry name" value="4-hydroxybenzoate octaprenyltransferase"/>
    <property type="match status" value="1"/>
</dbReference>
<keyword evidence="7 12" id="KW-0831">Ubiquinone biosynthesis</keyword>
<evidence type="ECO:0000256" key="5">
    <source>
        <dbReference type="ARBA" id="ARBA00022519"/>
    </source>
</evidence>
<dbReference type="InterPro" id="IPR044878">
    <property type="entry name" value="UbiA_sf"/>
</dbReference>
<evidence type="ECO:0000256" key="13">
    <source>
        <dbReference type="NCBIfam" id="TIGR01474"/>
    </source>
</evidence>
<dbReference type="GO" id="GO:0008412">
    <property type="term" value="F:4-hydroxybenzoate polyprenyltransferase activity"/>
    <property type="evidence" value="ECO:0007669"/>
    <property type="project" value="UniProtKB-UniRule"/>
</dbReference>
<dbReference type="EC" id="2.5.1.39" evidence="12 13"/>
<comment type="cofactor">
    <cofactor evidence="1 12">
        <name>Mg(2+)</name>
        <dbReference type="ChEBI" id="CHEBI:18420"/>
    </cofactor>
</comment>
<evidence type="ECO:0000256" key="7">
    <source>
        <dbReference type="ARBA" id="ARBA00022688"/>
    </source>
</evidence>
<dbReference type="AlphaFoldDB" id="A0A1I4QVC6"/>
<dbReference type="PROSITE" id="PS00943">
    <property type="entry name" value="UBIA"/>
    <property type="match status" value="1"/>
</dbReference>
<evidence type="ECO:0000256" key="9">
    <source>
        <dbReference type="ARBA" id="ARBA00022842"/>
    </source>
</evidence>
<evidence type="ECO:0000313" key="14">
    <source>
        <dbReference type="EMBL" id="SFM44018.1"/>
    </source>
</evidence>
<keyword evidence="10 12" id="KW-1133">Transmembrane helix</keyword>
<dbReference type="Pfam" id="PF01040">
    <property type="entry name" value="UbiA"/>
    <property type="match status" value="1"/>
</dbReference>
<dbReference type="InterPro" id="IPR000537">
    <property type="entry name" value="UbiA_prenyltransferase"/>
</dbReference>
<comment type="subcellular location">
    <subcellularLocation>
        <location evidence="12">Cell inner membrane</location>
        <topology evidence="12">Multi-pass membrane protein</topology>
    </subcellularLocation>
    <subcellularLocation>
        <location evidence="2">Membrane</location>
        <topology evidence="2">Multi-pass membrane protein</topology>
    </subcellularLocation>
</comment>
<comment type="catalytic activity">
    <reaction evidence="12">
        <text>all-trans-octaprenyl diphosphate + 4-hydroxybenzoate = 4-hydroxy-3-(all-trans-octaprenyl)benzoate + diphosphate</text>
        <dbReference type="Rhea" id="RHEA:27782"/>
        <dbReference type="ChEBI" id="CHEBI:1617"/>
        <dbReference type="ChEBI" id="CHEBI:17879"/>
        <dbReference type="ChEBI" id="CHEBI:33019"/>
        <dbReference type="ChEBI" id="CHEBI:57711"/>
        <dbReference type="EC" id="2.5.1.39"/>
    </reaction>
</comment>
<comment type="similarity">
    <text evidence="3 12">Belongs to the UbiA prenyltransferase family.</text>
</comment>
<feature type="transmembrane region" description="Helical" evidence="12">
    <location>
        <begin position="174"/>
        <end position="195"/>
    </location>
</feature>
<keyword evidence="9 12" id="KW-0460">Magnesium</keyword>
<evidence type="ECO:0000256" key="3">
    <source>
        <dbReference type="ARBA" id="ARBA00005985"/>
    </source>
</evidence>
<dbReference type="Gene3D" id="1.20.120.1780">
    <property type="entry name" value="UbiA prenyltransferase"/>
    <property type="match status" value="1"/>
</dbReference>
<keyword evidence="15" id="KW-1185">Reference proteome</keyword>
<dbReference type="STRING" id="1720063.SAMN05216217_10563"/>
<keyword evidence="6 12" id="KW-0808">Transferase</keyword>
<dbReference type="GO" id="GO:0005886">
    <property type="term" value="C:plasma membrane"/>
    <property type="evidence" value="ECO:0007669"/>
    <property type="project" value="UniProtKB-SubCell"/>
</dbReference>
<keyword evidence="8 12" id="KW-0812">Transmembrane</keyword>
<evidence type="ECO:0000256" key="1">
    <source>
        <dbReference type="ARBA" id="ARBA00001946"/>
    </source>
</evidence>
<dbReference type="RefSeq" id="WP_093474463.1">
    <property type="nucleotide sequence ID" value="NZ_FOUI01000005.1"/>
</dbReference>
<dbReference type="UniPathway" id="UPA00232"/>
<evidence type="ECO:0000256" key="8">
    <source>
        <dbReference type="ARBA" id="ARBA00022692"/>
    </source>
</evidence>
<dbReference type="CDD" id="cd13959">
    <property type="entry name" value="PT_UbiA_COQ2"/>
    <property type="match status" value="1"/>
</dbReference>
<feature type="transmembrane region" description="Helical" evidence="12">
    <location>
        <begin position="216"/>
        <end position="235"/>
    </location>
</feature>
<evidence type="ECO:0000256" key="4">
    <source>
        <dbReference type="ARBA" id="ARBA00022475"/>
    </source>
</evidence>
<dbReference type="EMBL" id="FOUI01000005">
    <property type="protein sequence ID" value="SFM44018.1"/>
    <property type="molecule type" value="Genomic_DNA"/>
</dbReference>
<dbReference type="InterPro" id="IPR039653">
    <property type="entry name" value="Prenyltransferase"/>
</dbReference>
<dbReference type="OrthoDB" id="9782418at2"/>
<feature type="transmembrane region" description="Helical" evidence="12">
    <location>
        <begin position="52"/>
        <end position="76"/>
    </location>
</feature>
<proteinExistence type="inferred from homology"/>
<keyword evidence="5 12" id="KW-0997">Cell inner membrane</keyword>
<accession>A0A1I4QVC6</accession>
<evidence type="ECO:0000256" key="12">
    <source>
        <dbReference type="HAMAP-Rule" id="MF_01635"/>
    </source>
</evidence>
<evidence type="ECO:0000256" key="2">
    <source>
        <dbReference type="ARBA" id="ARBA00004141"/>
    </source>
</evidence>
<name>A0A1I4QVC6_9GAMM</name>
<dbReference type="PANTHER" id="PTHR11048">
    <property type="entry name" value="PRENYLTRANSFERASES"/>
    <property type="match status" value="1"/>
</dbReference>
<dbReference type="Proteomes" id="UP000243629">
    <property type="component" value="Unassembled WGS sequence"/>
</dbReference>
<keyword evidence="11 12" id="KW-0472">Membrane</keyword>